<dbReference type="InterPro" id="IPR035445">
    <property type="entry name" value="GYF-like_dom_sf"/>
</dbReference>
<keyword evidence="7" id="KW-1185">Reference proteome</keyword>
<feature type="compositionally biased region" description="Polar residues" evidence="4">
    <location>
        <begin position="575"/>
        <end position="587"/>
    </location>
</feature>
<dbReference type="Pfam" id="PF03126">
    <property type="entry name" value="Plus-3"/>
    <property type="match status" value="1"/>
</dbReference>
<name>A0A6I9TNN2_SESIN</name>
<keyword evidence="3" id="KW-0862">Zinc</keyword>
<dbReference type="RefSeq" id="XP_011087639.1">
    <property type="nucleotide sequence ID" value="XM_011089337.2"/>
</dbReference>
<dbReference type="Gene3D" id="1.10.245.10">
    <property type="entry name" value="SWIB/MDM2 domain"/>
    <property type="match status" value="1"/>
</dbReference>
<dbReference type="InterPro" id="IPR036885">
    <property type="entry name" value="SWIB_MDM2_dom_sf"/>
</dbReference>
<dbReference type="Pfam" id="PF02201">
    <property type="entry name" value="SWIB"/>
    <property type="match status" value="1"/>
</dbReference>
<dbReference type="PANTHER" id="PTHR46851:SF22">
    <property type="entry name" value="ZINC ION BINDING _ DNA BINDING PROTEIN"/>
    <property type="match status" value="1"/>
</dbReference>
<keyword evidence="2" id="KW-0863">Zinc-finger</keyword>
<evidence type="ECO:0000313" key="7">
    <source>
        <dbReference type="Proteomes" id="UP000504604"/>
    </source>
</evidence>
<dbReference type="InterPro" id="IPR004343">
    <property type="entry name" value="Plus-3_dom"/>
</dbReference>
<evidence type="ECO:0000256" key="4">
    <source>
        <dbReference type="SAM" id="MobiDB-lite"/>
    </source>
</evidence>
<feature type="region of interest" description="Disordered" evidence="4">
    <location>
        <begin position="171"/>
        <end position="196"/>
    </location>
</feature>
<dbReference type="KEGG" id="sind:105169067"/>
<feature type="compositionally biased region" description="Polar residues" evidence="4">
    <location>
        <begin position="688"/>
        <end position="706"/>
    </location>
</feature>
<dbReference type="FunCoup" id="A0A6I9TNN2">
    <property type="interactions" value="348"/>
</dbReference>
<dbReference type="CDD" id="cd10567">
    <property type="entry name" value="SWIB-MDM2_like"/>
    <property type="match status" value="1"/>
</dbReference>
<feature type="domain" description="DM2" evidence="6">
    <location>
        <begin position="226"/>
        <end position="309"/>
    </location>
</feature>
<dbReference type="InterPro" id="IPR011011">
    <property type="entry name" value="Znf_FYVE_PHD"/>
</dbReference>
<evidence type="ECO:0000259" key="6">
    <source>
        <dbReference type="PROSITE" id="PS51925"/>
    </source>
</evidence>
<dbReference type="Pfam" id="PF25980">
    <property type="entry name" value="NERD_plant"/>
    <property type="match status" value="1"/>
</dbReference>
<dbReference type="CDD" id="cd15568">
    <property type="entry name" value="PHD5_NSD"/>
    <property type="match status" value="1"/>
</dbReference>
<dbReference type="PROSITE" id="PS51925">
    <property type="entry name" value="SWIB_MDM2"/>
    <property type="match status" value="1"/>
</dbReference>
<dbReference type="OrthoDB" id="1870062at2759"/>
<dbReference type="Proteomes" id="UP000504604">
    <property type="component" value="Linkage group LG8"/>
</dbReference>
<dbReference type="SMART" id="SM00719">
    <property type="entry name" value="Plus3"/>
    <property type="match status" value="1"/>
</dbReference>
<dbReference type="InterPro" id="IPR045894">
    <property type="entry name" value="At5g08430-like"/>
</dbReference>
<dbReference type="Gene3D" id="3.90.70.200">
    <property type="entry name" value="Plus-3 domain"/>
    <property type="match status" value="1"/>
</dbReference>
<dbReference type="GO" id="GO:0003677">
    <property type="term" value="F:DNA binding"/>
    <property type="evidence" value="ECO:0007669"/>
    <property type="project" value="InterPro"/>
</dbReference>
<feature type="domain" description="Plus3" evidence="5">
    <location>
        <begin position="362"/>
        <end position="490"/>
    </location>
</feature>
<accession>A0A6I9TNN2</accession>
<dbReference type="AlphaFoldDB" id="A0A6I9TNN2"/>
<dbReference type="Gene3D" id="3.30.40.10">
    <property type="entry name" value="Zinc/RING finger domain, C3HC4 (zinc finger)"/>
    <property type="match status" value="1"/>
</dbReference>
<dbReference type="Pfam" id="PF22908">
    <property type="entry name" value="PHD_NSD"/>
    <property type="match status" value="1"/>
</dbReference>
<dbReference type="InParanoid" id="A0A6I9TNN2"/>
<dbReference type="SUPFAM" id="SSF47592">
    <property type="entry name" value="SWIB/MDM2 domain"/>
    <property type="match status" value="1"/>
</dbReference>
<dbReference type="InterPro" id="IPR001965">
    <property type="entry name" value="Znf_PHD"/>
</dbReference>
<dbReference type="InterPro" id="IPR055198">
    <property type="entry name" value="NSD_PHD"/>
</dbReference>
<gene>
    <name evidence="8" type="primary">LOC105169067</name>
</gene>
<sequence length="780" mass="89815">MTNKNKKKVVINKEEAAENWCFVCKDGGDIRICDYKQCLKSYHPHCVRKDDSFLNSENYWACAWHTCFLCRRSSYLHCYTCKNAVCRRCLPAADFLQVKGERGFCKSCLKLVLLIEENKDHDSDGERVDFTDHETYEGLFMEYYMTIKREGGFESRDIYAAQDLVKMKEKHQSGSGSEEFDGKEEEEEQVSDSDDLDYKRRCRRKSKRKRYQRKKSVVQTPAKSTRNYFIGWASRPLIEFLASIGKSTSEEMSQRDVTCIVNEYVKENKLFHPEKKKMITCDARLQPLFKRKIISKHRVYDLLEAHFAENHDESEDSDPEYDSEDSNGGKPNECKKQKRLDMGEKSKKQELENNVPKSCFASVVVENVKLVYLKRSLLHELLKEPESFEEKVIGCFVRVKSDPYDYLSRNSYQLMQVKGVKTVQNGENNTEIILLFSSVPKEIHMNLLSDDDFSEDECSDLRQKVAAGLLERPTVGELEQKAKILHKDITMHRIRKELALLQNLIDRANEKGWRRELFEYLEKKKKLQTPSEQLRLLENVPTVIPDLSELDSNAEDIMNDMKTDENAPKSILQCNSTIPSDRLQNNRTTEEKAKAHHGHASHPERKQPLPVSERSASTQLLHGGAPNSELKHGNLTHRDLVQLTSEEKTNKSEAEQSSLKSQDMHNEKATRKTGQGASKTEVIELLSDNDNANSSKVTSVLDNQETNDPERQKWCIQGPCGEQDKCTLSVLKRWSETSSYASKFKVWKEDESEEDAVWLPEAINSASCSQKNSAKQEAEN</sequence>
<feature type="compositionally biased region" description="Acidic residues" evidence="4">
    <location>
        <begin position="178"/>
        <end position="195"/>
    </location>
</feature>
<feature type="compositionally biased region" description="Acidic residues" evidence="4">
    <location>
        <begin position="312"/>
        <end position="325"/>
    </location>
</feature>
<dbReference type="PROSITE" id="PS51360">
    <property type="entry name" value="PLUS3"/>
    <property type="match status" value="1"/>
</dbReference>
<feature type="region of interest" description="Disordered" evidence="4">
    <location>
        <begin position="311"/>
        <end position="350"/>
    </location>
</feature>
<feature type="compositionally biased region" description="Basic and acidic residues" evidence="4">
    <location>
        <begin position="332"/>
        <end position="350"/>
    </location>
</feature>
<evidence type="ECO:0000256" key="1">
    <source>
        <dbReference type="ARBA" id="ARBA00022723"/>
    </source>
</evidence>
<dbReference type="GO" id="GO:0008270">
    <property type="term" value="F:zinc ion binding"/>
    <property type="evidence" value="ECO:0007669"/>
    <property type="project" value="UniProtKB-KW"/>
</dbReference>
<evidence type="ECO:0000256" key="2">
    <source>
        <dbReference type="ARBA" id="ARBA00022771"/>
    </source>
</evidence>
<evidence type="ECO:0000313" key="8">
    <source>
        <dbReference type="RefSeq" id="XP_011087639.1"/>
    </source>
</evidence>
<dbReference type="SUPFAM" id="SSF159042">
    <property type="entry name" value="Plus3-like"/>
    <property type="match status" value="1"/>
</dbReference>
<protein>
    <submittedName>
        <fullName evidence="8">Uncharacterized protein At5g08430</fullName>
    </submittedName>
</protein>
<reference evidence="8" key="1">
    <citation type="submission" date="2025-08" db="UniProtKB">
        <authorList>
            <consortium name="RefSeq"/>
        </authorList>
    </citation>
    <scope>IDENTIFICATION</scope>
</reference>
<feature type="region of interest" description="Disordered" evidence="4">
    <location>
        <begin position="575"/>
        <end position="706"/>
    </location>
</feature>
<organism evidence="7 8">
    <name type="scientific">Sesamum indicum</name>
    <name type="common">Oriental sesame</name>
    <name type="synonym">Sesamum orientale</name>
    <dbReference type="NCBI Taxonomy" id="4182"/>
    <lineage>
        <taxon>Eukaryota</taxon>
        <taxon>Viridiplantae</taxon>
        <taxon>Streptophyta</taxon>
        <taxon>Embryophyta</taxon>
        <taxon>Tracheophyta</taxon>
        <taxon>Spermatophyta</taxon>
        <taxon>Magnoliopsida</taxon>
        <taxon>eudicotyledons</taxon>
        <taxon>Gunneridae</taxon>
        <taxon>Pentapetalae</taxon>
        <taxon>asterids</taxon>
        <taxon>lamiids</taxon>
        <taxon>Lamiales</taxon>
        <taxon>Pedaliaceae</taxon>
        <taxon>Sesamum</taxon>
    </lineage>
</organism>
<proteinExistence type="predicted"/>
<dbReference type="PANTHER" id="PTHR46851">
    <property type="entry name" value="OS01G0884500 PROTEIN"/>
    <property type="match status" value="1"/>
</dbReference>
<dbReference type="InterPro" id="IPR058668">
    <property type="entry name" value="NERD_dom"/>
</dbReference>
<dbReference type="InterPro" id="IPR036128">
    <property type="entry name" value="Plus3-like_sf"/>
</dbReference>
<evidence type="ECO:0000259" key="5">
    <source>
        <dbReference type="PROSITE" id="PS51360"/>
    </source>
</evidence>
<dbReference type="SMART" id="SM00249">
    <property type="entry name" value="PHD"/>
    <property type="match status" value="1"/>
</dbReference>
<feature type="compositionally biased region" description="Basic and acidic residues" evidence="4">
    <location>
        <begin position="629"/>
        <end position="654"/>
    </location>
</feature>
<dbReference type="GeneID" id="105169067"/>
<dbReference type="InterPro" id="IPR003121">
    <property type="entry name" value="SWIB_MDM2_domain"/>
</dbReference>
<evidence type="ECO:0000256" key="3">
    <source>
        <dbReference type="ARBA" id="ARBA00022833"/>
    </source>
</evidence>
<keyword evidence="1" id="KW-0479">Metal-binding</keyword>
<dbReference type="Gene3D" id="3.30.1490.40">
    <property type="match status" value="1"/>
</dbReference>
<dbReference type="SUPFAM" id="SSF57903">
    <property type="entry name" value="FYVE/PHD zinc finger"/>
    <property type="match status" value="1"/>
</dbReference>
<dbReference type="InterPro" id="IPR013083">
    <property type="entry name" value="Znf_RING/FYVE/PHD"/>
</dbReference>